<name>A0A2X3LRS7_ECOLX</name>
<dbReference type="GO" id="GO:0046873">
    <property type="term" value="F:metal ion transmembrane transporter activity"/>
    <property type="evidence" value="ECO:0007669"/>
    <property type="project" value="InterPro"/>
</dbReference>
<sequence>MLPHAHPQDLMQKSVQPLPKSIKRTAILLTLGISLHNFPEGIATFVTASSNLELGFGIALAVACTISLKVCSGRPGLCGNGV</sequence>
<organism evidence="5 6">
    <name type="scientific">Escherichia coli</name>
    <dbReference type="NCBI Taxonomy" id="562"/>
    <lineage>
        <taxon>Bacteria</taxon>
        <taxon>Pseudomonadati</taxon>
        <taxon>Pseudomonadota</taxon>
        <taxon>Gammaproteobacteria</taxon>
        <taxon>Enterobacterales</taxon>
        <taxon>Enterobacteriaceae</taxon>
        <taxon>Escherichia</taxon>
    </lineage>
</organism>
<protein>
    <submittedName>
        <fullName evidence="5">Zinc transporter ZupT</fullName>
    </submittedName>
</protein>
<comment type="subcellular location">
    <subcellularLocation>
        <location evidence="1">Membrane</location>
        <topology evidence="1">Multi-pass membrane protein</topology>
    </subcellularLocation>
</comment>
<proteinExistence type="predicted"/>
<gene>
    <name evidence="5" type="primary">ygiE_2</name>
    <name evidence="5" type="ORF">NCTC8009_01930</name>
</gene>
<dbReference type="InterPro" id="IPR003689">
    <property type="entry name" value="ZIP"/>
</dbReference>
<evidence type="ECO:0000256" key="1">
    <source>
        <dbReference type="ARBA" id="ARBA00004141"/>
    </source>
</evidence>
<evidence type="ECO:0000313" key="5">
    <source>
        <dbReference type="EMBL" id="SQD01499.1"/>
    </source>
</evidence>
<dbReference type="Pfam" id="PF02535">
    <property type="entry name" value="Zip"/>
    <property type="match status" value="1"/>
</dbReference>
<evidence type="ECO:0000313" key="6">
    <source>
        <dbReference type="Proteomes" id="UP000250991"/>
    </source>
</evidence>
<dbReference type="STRING" id="585034.ECIAI1_3187"/>
<accession>A0A2X3LRS7</accession>
<dbReference type="EMBL" id="UARW01000010">
    <property type="protein sequence ID" value="SQD01499.1"/>
    <property type="molecule type" value="Genomic_DNA"/>
</dbReference>
<keyword evidence="3" id="KW-1133">Transmembrane helix</keyword>
<dbReference type="AlphaFoldDB" id="A0A2X3LRS7"/>
<evidence type="ECO:0000256" key="4">
    <source>
        <dbReference type="ARBA" id="ARBA00023136"/>
    </source>
</evidence>
<keyword evidence="2" id="KW-0812">Transmembrane</keyword>
<dbReference type="GO" id="GO:0016020">
    <property type="term" value="C:membrane"/>
    <property type="evidence" value="ECO:0007669"/>
    <property type="project" value="UniProtKB-SubCell"/>
</dbReference>
<reference evidence="5 6" key="1">
    <citation type="submission" date="2018-06" db="EMBL/GenBank/DDBJ databases">
        <authorList>
            <consortium name="Pathogen Informatics"/>
            <person name="Doyle S."/>
        </authorList>
    </citation>
    <scope>NUCLEOTIDE SEQUENCE [LARGE SCALE GENOMIC DNA]</scope>
    <source>
        <strain evidence="5 6">NCTC8009</strain>
    </source>
</reference>
<dbReference type="Proteomes" id="UP000250991">
    <property type="component" value="Unassembled WGS sequence"/>
</dbReference>
<evidence type="ECO:0000256" key="3">
    <source>
        <dbReference type="ARBA" id="ARBA00022989"/>
    </source>
</evidence>
<keyword evidence="4" id="KW-0472">Membrane</keyword>
<evidence type="ECO:0000256" key="2">
    <source>
        <dbReference type="ARBA" id="ARBA00022692"/>
    </source>
</evidence>